<dbReference type="SMART" id="SM00640">
    <property type="entry name" value="Glyco_32"/>
    <property type="match status" value="1"/>
</dbReference>
<dbReference type="RefSeq" id="WP_015442814.1">
    <property type="nucleotide sequence ID" value="NC_020520.1"/>
</dbReference>
<dbReference type="GO" id="GO:0004564">
    <property type="term" value="F:beta-fructofuranosidase activity"/>
    <property type="evidence" value="ECO:0007669"/>
    <property type="project" value="UniProtKB-EC"/>
</dbReference>
<protein>
    <recommendedName>
        <fullName evidence="2">beta-fructofuranosidase</fullName>
        <ecNumber evidence="2">3.2.1.26</ecNumber>
    </recommendedName>
</protein>
<dbReference type="SUPFAM" id="SSF75005">
    <property type="entry name" value="Arabinanase/levansucrase/invertase"/>
    <property type="match status" value="1"/>
</dbReference>
<dbReference type="AlphaFoldDB" id="A0A6C7EA16"/>
<dbReference type="EMBL" id="AP012057">
    <property type="protein sequence ID" value="BAN03567.1"/>
    <property type="molecule type" value="Genomic_DNA"/>
</dbReference>
<name>A0A6C7EA16_ILUCY</name>
<dbReference type="Gene3D" id="2.115.10.20">
    <property type="entry name" value="Glycosyl hydrolase domain, family 43"/>
    <property type="match status" value="1"/>
</dbReference>
<keyword evidence="3 6" id="KW-0378">Hydrolase</keyword>
<dbReference type="PANTHER" id="PTHR43101:SF1">
    <property type="entry name" value="BETA-FRUCTOSIDASE"/>
    <property type="match status" value="1"/>
</dbReference>
<accession>A0A6C7EA16</accession>
<dbReference type="InterPro" id="IPR001362">
    <property type="entry name" value="Glyco_hydro_32"/>
</dbReference>
<keyword evidence="4 6" id="KW-0326">Glycosidase</keyword>
<sequence length="322" mass="36127">MTLKLDDHWIWDFWLVTDGAEHHVFFLKAPKSLGDPDLRHWNASIGHAISTDLHTWTVVQDALGPADVDAWDDKSTWTGSVVRHGDAWLMMYTGTSHAEDGLVQRIGVATSHDLHHWTRRPHPIIEADPEFYEKLSDELWHDEAWRDPWLLPDPATGQMDVFVTARSKRGERFDRGVIGRARLSDDLTDWEVLPPIEMPSGFGQLEVPQLIEIDDRWYLVFCSDVETQSPQRRSDGPGTGTYYLVGDSPFGPFSMIGDGVLEADALGSTYAGRIHRTSDDTVHFMAWNRADEAGAFVGDLTAPRRVAVRADGSLVVSDLVVS</sequence>
<dbReference type="Pfam" id="PF00251">
    <property type="entry name" value="Glyco_hydro_32N"/>
    <property type="match status" value="1"/>
</dbReference>
<feature type="domain" description="Glycosyl hydrolase family 32 N-terminal" evidence="5">
    <location>
        <begin position="19"/>
        <end position="310"/>
    </location>
</feature>
<evidence type="ECO:0000256" key="3">
    <source>
        <dbReference type="ARBA" id="ARBA00022801"/>
    </source>
</evidence>
<proteinExistence type="inferred from homology"/>
<dbReference type="OrthoDB" id="9759709at2"/>
<evidence type="ECO:0000313" key="7">
    <source>
        <dbReference type="Proteomes" id="UP000011863"/>
    </source>
</evidence>
<evidence type="ECO:0000259" key="5">
    <source>
        <dbReference type="Pfam" id="PF00251"/>
    </source>
</evidence>
<dbReference type="InterPro" id="IPR023296">
    <property type="entry name" value="Glyco_hydro_beta-prop_sf"/>
</dbReference>
<dbReference type="KEGG" id="aym:YM304_32530"/>
<gene>
    <name evidence="6" type="ORF">YM304_32530</name>
</gene>
<dbReference type="GO" id="GO:0005975">
    <property type="term" value="P:carbohydrate metabolic process"/>
    <property type="evidence" value="ECO:0007669"/>
    <property type="project" value="InterPro"/>
</dbReference>
<comment type="similarity">
    <text evidence="1">Belongs to the glycosyl hydrolase 32 family.</text>
</comment>
<evidence type="ECO:0000256" key="4">
    <source>
        <dbReference type="ARBA" id="ARBA00023295"/>
    </source>
</evidence>
<dbReference type="EC" id="3.2.1.26" evidence="2"/>
<evidence type="ECO:0000256" key="1">
    <source>
        <dbReference type="ARBA" id="ARBA00009902"/>
    </source>
</evidence>
<evidence type="ECO:0000256" key="2">
    <source>
        <dbReference type="ARBA" id="ARBA00012758"/>
    </source>
</evidence>
<dbReference type="Proteomes" id="UP000011863">
    <property type="component" value="Chromosome"/>
</dbReference>
<dbReference type="InterPro" id="IPR051214">
    <property type="entry name" value="GH32_Enzymes"/>
</dbReference>
<organism evidence="6 7">
    <name type="scientific">Ilumatobacter coccineus (strain NBRC 103263 / KCTC 29153 / YM16-304)</name>
    <dbReference type="NCBI Taxonomy" id="1313172"/>
    <lineage>
        <taxon>Bacteria</taxon>
        <taxon>Bacillati</taxon>
        <taxon>Actinomycetota</taxon>
        <taxon>Acidimicrobiia</taxon>
        <taxon>Acidimicrobiales</taxon>
        <taxon>Ilumatobacteraceae</taxon>
        <taxon>Ilumatobacter</taxon>
    </lineage>
</organism>
<evidence type="ECO:0000313" key="6">
    <source>
        <dbReference type="EMBL" id="BAN03567.1"/>
    </source>
</evidence>
<keyword evidence="7" id="KW-1185">Reference proteome</keyword>
<dbReference type="PANTHER" id="PTHR43101">
    <property type="entry name" value="BETA-FRUCTOSIDASE"/>
    <property type="match status" value="1"/>
</dbReference>
<reference evidence="6 7" key="1">
    <citation type="journal article" date="2013" name="Int. J. Syst. Evol. Microbiol.">
        <title>Ilumatobacter nonamiense sp. nov. and Ilumatobacter coccineum sp. nov., isolated from seashore sand.</title>
        <authorList>
            <person name="Matsumoto A."/>
            <person name="Kasai H."/>
            <person name="Matsuo Y."/>
            <person name="Shizuri Y."/>
            <person name="Ichikawa N."/>
            <person name="Fujita N."/>
            <person name="Omura S."/>
            <person name="Takahashi Y."/>
        </authorList>
    </citation>
    <scope>NUCLEOTIDE SEQUENCE [LARGE SCALE GENOMIC DNA]</scope>
    <source>
        <strain evidence="7">NBRC 103263 / KCTC 29153 / YM16-304</strain>
    </source>
</reference>
<dbReference type="CDD" id="cd18609">
    <property type="entry name" value="GH32-like"/>
    <property type="match status" value="1"/>
</dbReference>
<dbReference type="InterPro" id="IPR013148">
    <property type="entry name" value="Glyco_hydro_32_N"/>
</dbReference>